<evidence type="ECO:0000256" key="7">
    <source>
        <dbReference type="ARBA" id="ARBA00022723"/>
    </source>
</evidence>
<keyword evidence="7" id="KW-0479">Metal-binding</keyword>
<evidence type="ECO:0000256" key="2">
    <source>
        <dbReference type="ARBA" id="ARBA00001946"/>
    </source>
</evidence>
<evidence type="ECO:0000313" key="13">
    <source>
        <dbReference type="Proteomes" id="UP000602647"/>
    </source>
</evidence>
<evidence type="ECO:0000256" key="9">
    <source>
        <dbReference type="ARBA" id="ARBA00022801"/>
    </source>
</evidence>
<organism evidence="12 13">
    <name type="scientific">Zhenpiania hominis</name>
    <dbReference type="NCBI Taxonomy" id="2763644"/>
    <lineage>
        <taxon>Bacteria</taxon>
        <taxon>Bacillati</taxon>
        <taxon>Bacillota</taxon>
        <taxon>Clostridia</taxon>
        <taxon>Peptostreptococcales</taxon>
        <taxon>Anaerovoracaceae</taxon>
        <taxon>Zhenpiania</taxon>
    </lineage>
</organism>
<name>A0A923NL89_9FIRM</name>
<dbReference type="AlphaFoldDB" id="A0A923NL89"/>
<dbReference type="GO" id="GO:0046872">
    <property type="term" value="F:metal ion binding"/>
    <property type="evidence" value="ECO:0007669"/>
    <property type="project" value="UniProtKB-KW"/>
</dbReference>
<comment type="catalytic activity">
    <reaction evidence="1">
        <text>Endonucleolytic cleavage to 5'-phosphomonoester.</text>
        <dbReference type="EC" id="3.1.26.4"/>
    </reaction>
</comment>
<dbReference type="RefSeq" id="WP_187303097.1">
    <property type="nucleotide sequence ID" value="NZ_JACRYT010000008.1"/>
</dbReference>
<evidence type="ECO:0000256" key="10">
    <source>
        <dbReference type="ARBA" id="ARBA00022842"/>
    </source>
</evidence>
<evidence type="ECO:0000256" key="6">
    <source>
        <dbReference type="ARBA" id="ARBA00022722"/>
    </source>
</evidence>
<sequence>MKDDRILRIYTDGACSGNQSEKNFGGWGAILEFAGHSKELYGGEKNTTNNRMEMTALLEAFRAIKKENQTIEVYSDSSYLMDCFRKKWYKGWLRNGWKTAAKKPVENRDLWEGLLPYLDRHAIRFFRVKGHVNLESASTNFEKLYRKFVEWNGEQYTFEDFQYVTEKNNRADELANLGIDQIRGA</sequence>
<proteinExistence type="inferred from homology"/>
<dbReference type="CDD" id="cd09278">
    <property type="entry name" value="RNase_HI_prokaryote_like"/>
    <property type="match status" value="1"/>
</dbReference>
<keyword evidence="9" id="KW-0378">Hydrolase</keyword>
<keyword evidence="8" id="KW-0255">Endonuclease</keyword>
<comment type="cofactor">
    <cofactor evidence="2">
        <name>Mg(2+)</name>
        <dbReference type="ChEBI" id="CHEBI:18420"/>
    </cofactor>
</comment>
<evidence type="ECO:0000256" key="4">
    <source>
        <dbReference type="ARBA" id="ARBA00011245"/>
    </source>
</evidence>
<dbReference type="InterPro" id="IPR002156">
    <property type="entry name" value="RNaseH_domain"/>
</dbReference>
<dbReference type="GO" id="GO:0004523">
    <property type="term" value="F:RNA-DNA hybrid ribonuclease activity"/>
    <property type="evidence" value="ECO:0007669"/>
    <property type="project" value="UniProtKB-EC"/>
</dbReference>
<evidence type="ECO:0000256" key="1">
    <source>
        <dbReference type="ARBA" id="ARBA00000077"/>
    </source>
</evidence>
<keyword evidence="13" id="KW-1185">Reference proteome</keyword>
<protein>
    <recommendedName>
        <fullName evidence="5">ribonuclease H</fullName>
        <ecNumber evidence="5">3.1.26.4</ecNumber>
    </recommendedName>
</protein>
<evidence type="ECO:0000313" key="12">
    <source>
        <dbReference type="EMBL" id="MBC6679995.1"/>
    </source>
</evidence>
<dbReference type="PANTHER" id="PTHR10642">
    <property type="entry name" value="RIBONUCLEASE H1"/>
    <property type="match status" value="1"/>
</dbReference>
<dbReference type="PROSITE" id="PS50879">
    <property type="entry name" value="RNASE_H_1"/>
    <property type="match status" value="1"/>
</dbReference>
<dbReference type="InterPro" id="IPR050092">
    <property type="entry name" value="RNase_H"/>
</dbReference>
<reference evidence="12" key="1">
    <citation type="submission" date="2020-08" db="EMBL/GenBank/DDBJ databases">
        <title>Genome public.</title>
        <authorList>
            <person name="Liu C."/>
            <person name="Sun Q."/>
        </authorList>
    </citation>
    <scope>NUCLEOTIDE SEQUENCE</scope>
    <source>
        <strain evidence="12">BX12</strain>
    </source>
</reference>
<comment type="subunit">
    <text evidence="4">Monomer.</text>
</comment>
<dbReference type="PANTHER" id="PTHR10642:SF26">
    <property type="entry name" value="RIBONUCLEASE H1"/>
    <property type="match status" value="1"/>
</dbReference>
<evidence type="ECO:0000259" key="11">
    <source>
        <dbReference type="PROSITE" id="PS50879"/>
    </source>
</evidence>
<gene>
    <name evidence="12" type="ORF">H9L42_09145</name>
</gene>
<keyword evidence="10" id="KW-0460">Magnesium</keyword>
<feature type="domain" description="RNase H type-1" evidence="11">
    <location>
        <begin position="3"/>
        <end position="180"/>
    </location>
</feature>
<comment type="similarity">
    <text evidence="3">Belongs to the RNase H family.</text>
</comment>
<keyword evidence="6" id="KW-0540">Nuclease</keyword>
<evidence type="ECO:0000256" key="8">
    <source>
        <dbReference type="ARBA" id="ARBA00022759"/>
    </source>
</evidence>
<dbReference type="InterPro" id="IPR012337">
    <property type="entry name" value="RNaseH-like_sf"/>
</dbReference>
<accession>A0A923NL89</accession>
<dbReference type="Pfam" id="PF00075">
    <property type="entry name" value="RNase_H"/>
    <property type="match status" value="1"/>
</dbReference>
<evidence type="ECO:0000256" key="3">
    <source>
        <dbReference type="ARBA" id="ARBA00005300"/>
    </source>
</evidence>
<evidence type="ECO:0000256" key="5">
    <source>
        <dbReference type="ARBA" id="ARBA00012180"/>
    </source>
</evidence>
<comment type="caution">
    <text evidence="12">The sequence shown here is derived from an EMBL/GenBank/DDBJ whole genome shotgun (WGS) entry which is preliminary data.</text>
</comment>
<dbReference type="InterPro" id="IPR036397">
    <property type="entry name" value="RNaseH_sf"/>
</dbReference>
<dbReference type="GO" id="GO:0003676">
    <property type="term" value="F:nucleic acid binding"/>
    <property type="evidence" value="ECO:0007669"/>
    <property type="project" value="InterPro"/>
</dbReference>
<dbReference type="EMBL" id="JACRYT010000008">
    <property type="protein sequence ID" value="MBC6679995.1"/>
    <property type="molecule type" value="Genomic_DNA"/>
</dbReference>
<dbReference type="GO" id="GO:0043137">
    <property type="term" value="P:DNA replication, removal of RNA primer"/>
    <property type="evidence" value="ECO:0007669"/>
    <property type="project" value="TreeGrafter"/>
</dbReference>
<dbReference type="EC" id="3.1.26.4" evidence="5"/>
<dbReference type="Gene3D" id="3.30.420.10">
    <property type="entry name" value="Ribonuclease H-like superfamily/Ribonuclease H"/>
    <property type="match status" value="1"/>
</dbReference>
<dbReference type="Proteomes" id="UP000602647">
    <property type="component" value="Unassembled WGS sequence"/>
</dbReference>
<dbReference type="InterPro" id="IPR022892">
    <property type="entry name" value="RNaseHI"/>
</dbReference>
<dbReference type="SUPFAM" id="SSF53098">
    <property type="entry name" value="Ribonuclease H-like"/>
    <property type="match status" value="1"/>
</dbReference>